<evidence type="ECO:0000313" key="2">
    <source>
        <dbReference type="EMBL" id="MPD06757.1"/>
    </source>
</evidence>
<protein>
    <submittedName>
        <fullName evidence="2">Uncharacterized protein</fullName>
    </submittedName>
</protein>
<feature type="compositionally biased region" description="Acidic residues" evidence="1">
    <location>
        <begin position="43"/>
        <end position="53"/>
    </location>
</feature>
<comment type="caution">
    <text evidence="2">The sequence shown here is derived from an EMBL/GenBank/DDBJ whole genome shotgun (WGS) entry which is preliminary data.</text>
</comment>
<sequence length="71" mass="7833">MFLYTFKEDKVIHHLFIEAARLYRPQSNRQRPSGLPVIPQLQEESDSESDDDAAAAAAAAAPPPQPSTSRP</sequence>
<proteinExistence type="predicted"/>
<keyword evidence="3" id="KW-1185">Reference proteome</keyword>
<organism evidence="2 3">
    <name type="scientific">Portunus trituberculatus</name>
    <name type="common">Swimming crab</name>
    <name type="synonym">Neptunus trituberculatus</name>
    <dbReference type="NCBI Taxonomy" id="210409"/>
    <lineage>
        <taxon>Eukaryota</taxon>
        <taxon>Metazoa</taxon>
        <taxon>Ecdysozoa</taxon>
        <taxon>Arthropoda</taxon>
        <taxon>Crustacea</taxon>
        <taxon>Multicrustacea</taxon>
        <taxon>Malacostraca</taxon>
        <taxon>Eumalacostraca</taxon>
        <taxon>Eucarida</taxon>
        <taxon>Decapoda</taxon>
        <taxon>Pleocyemata</taxon>
        <taxon>Brachyura</taxon>
        <taxon>Eubrachyura</taxon>
        <taxon>Portunoidea</taxon>
        <taxon>Portunidae</taxon>
        <taxon>Portuninae</taxon>
        <taxon>Portunus</taxon>
    </lineage>
</organism>
<gene>
    <name evidence="2" type="ORF">E2C01_102584</name>
</gene>
<dbReference type="AlphaFoldDB" id="A0A5B7KIV7"/>
<dbReference type="Proteomes" id="UP000324222">
    <property type="component" value="Unassembled WGS sequence"/>
</dbReference>
<reference evidence="2 3" key="1">
    <citation type="submission" date="2019-05" db="EMBL/GenBank/DDBJ databases">
        <title>Another draft genome of Portunus trituberculatus and its Hox gene families provides insights of decapod evolution.</title>
        <authorList>
            <person name="Jeong J.-H."/>
            <person name="Song I."/>
            <person name="Kim S."/>
            <person name="Choi T."/>
            <person name="Kim D."/>
            <person name="Ryu S."/>
            <person name="Kim W."/>
        </authorList>
    </citation>
    <scope>NUCLEOTIDE SEQUENCE [LARGE SCALE GENOMIC DNA]</scope>
    <source>
        <tissue evidence="2">Muscle</tissue>
    </source>
</reference>
<evidence type="ECO:0000313" key="3">
    <source>
        <dbReference type="Proteomes" id="UP000324222"/>
    </source>
</evidence>
<accession>A0A5B7KIV7</accession>
<dbReference type="EMBL" id="VSRR010152856">
    <property type="protein sequence ID" value="MPD06757.1"/>
    <property type="molecule type" value="Genomic_DNA"/>
</dbReference>
<feature type="region of interest" description="Disordered" evidence="1">
    <location>
        <begin position="24"/>
        <end position="71"/>
    </location>
</feature>
<evidence type="ECO:0000256" key="1">
    <source>
        <dbReference type="SAM" id="MobiDB-lite"/>
    </source>
</evidence>
<name>A0A5B7KIV7_PORTR</name>
<feature type="compositionally biased region" description="Pro residues" evidence="1">
    <location>
        <begin position="61"/>
        <end position="71"/>
    </location>
</feature>